<proteinExistence type="inferred from homology"/>
<evidence type="ECO:0000256" key="4">
    <source>
        <dbReference type="HAMAP-Rule" id="MF_01132"/>
    </source>
</evidence>
<comment type="subcellular location">
    <subcellularLocation>
        <location evidence="4">Cytoplasm</location>
    </subcellularLocation>
</comment>
<keyword evidence="3 4" id="KW-0804">Transcription</keyword>
<comment type="function">
    <text evidence="4">Global transcriptional regulator that plays a key role in stress response and exerts either positive or negative regulation of genes. Acts by interacting with the C-terminal domain of the alpha subunit of the RNA polymerase (RNAP). This interaction can enhance binding of RNAP to the promoter region of target genes and stimulate their transcription, or block interaction of RNAP with activator.</text>
</comment>
<dbReference type="PANTHER" id="PTHR30041:SF7">
    <property type="entry name" value="GLOBAL TRANSCRIPTIONAL REGULATOR SPX"/>
    <property type="match status" value="1"/>
</dbReference>
<accession>A0A942U6B5</accession>
<dbReference type="AlphaFoldDB" id="A0A942U6B5"/>
<keyword evidence="4" id="KW-0676">Redox-active center</keyword>
<dbReference type="NCBIfam" id="NF009210">
    <property type="entry name" value="PRK12559.1"/>
    <property type="match status" value="1"/>
</dbReference>
<dbReference type="Gene3D" id="3.40.30.10">
    <property type="entry name" value="Glutaredoxin"/>
    <property type="match status" value="1"/>
</dbReference>
<keyword evidence="4" id="KW-1015">Disulfide bond</keyword>
<dbReference type="CDD" id="cd03032">
    <property type="entry name" value="ArsC_Spx"/>
    <property type="match status" value="1"/>
</dbReference>
<protein>
    <recommendedName>
        <fullName evidence="4">Global transcriptional regulator Spx</fullName>
    </recommendedName>
</protein>
<dbReference type="EMBL" id="JAGYPF010000001">
    <property type="protein sequence ID" value="MBS4211779.1"/>
    <property type="molecule type" value="Genomic_DNA"/>
</dbReference>
<dbReference type="HAMAP" id="MF_01132">
    <property type="entry name" value="Spx"/>
    <property type="match status" value="1"/>
</dbReference>
<dbReference type="PANTHER" id="PTHR30041">
    <property type="entry name" value="ARSENATE REDUCTASE"/>
    <property type="match status" value="1"/>
</dbReference>
<evidence type="ECO:0000256" key="3">
    <source>
        <dbReference type="ARBA" id="ARBA00023163"/>
    </source>
</evidence>
<dbReference type="GO" id="GO:0045892">
    <property type="term" value="P:negative regulation of DNA-templated transcription"/>
    <property type="evidence" value="ECO:0007669"/>
    <property type="project" value="InterPro"/>
</dbReference>
<dbReference type="Pfam" id="PF03960">
    <property type="entry name" value="ArsC"/>
    <property type="match status" value="1"/>
</dbReference>
<feature type="disulfide bond" description="Redox-active" evidence="4">
    <location>
        <begin position="10"/>
        <end position="13"/>
    </location>
</feature>
<evidence type="ECO:0000256" key="1">
    <source>
        <dbReference type="ARBA" id="ARBA00022490"/>
    </source>
</evidence>
<comment type="similarity">
    <text evidence="4">Belongs to the ArsC family. Spx subfamily.</text>
</comment>
<dbReference type="NCBIfam" id="TIGR01617">
    <property type="entry name" value="arsC_related"/>
    <property type="match status" value="1"/>
</dbReference>
<dbReference type="Proteomes" id="UP000679749">
    <property type="component" value="Unassembled WGS sequence"/>
</dbReference>
<sequence>MVTLYLSPSCTSCRKARAWFEDHQIPFKERNIFSEKLTTDEIKNILQFTEEGTDEIISTKSKAFQKLNVNMDSLSLQELYKIIEENPGLLRRPLILDEKRFQVGFNEEEIRSFLPRNKRVFQLDEIDSFFEEKKIDGRNIFL</sequence>
<dbReference type="RefSeq" id="WP_213116267.1">
    <property type="nucleotide sequence ID" value="NZ_JAGYPF010000001.1"/>
</dbReference>
<dbReference type="InterPro" id="IPR006660">
    <property type="entry name" value="Arsenate_reductase-like"/>
</dbReference>
<name>A0A942U6B5_9BACI</name>
<dbReference type="InterPro" id="IPR023731">
    <property type="entry name" value="Spx"/>
</dbReference>
<organism evidence="5 6">
    <name type="scientific">Neobacillus rhizophilus</name>
    <dbReference type="NCBI Taxonomy" id="2833579"/>
    <lineage>
        <taxon>Bacteria</taxon>
        <taxon>Bacillati</taxon>
        <taxon>Bacillota</taxon>
        <taxon>Bacilli</taxon>
        <taxon>Bacillales</taxon>
        <taxon>Bacillaceae</taxon>
        <taxon>Neobacillus</taxon>
    </lineage>
</organism>
<dbReference type="InterPro" id="IPR036249">
    <property type="entry name" value="Thioredoxin-like_sf"/>
</dbReference>
<evidence type="ECO:0000313" key="6">
    <source>
        <dbReference type="Proteomes" id="UP000679749"/>
    </source>
</evidence>
<keyword evidence="2 4" id="KW-0805">Transcription regulation</keyword>
<evidence type="ECO:0000256" key="2">
    <source>
        <dbReference type="ARBA" id="ARBA00023015"/>
    </source>
</evidence>
<gene>
    <name evidence="5" type="primary">spxA</name>
    <name evidence="4" type="synonym">spx</name>
    <name evidence="5" type="ORF">KHA99_04810</name>
</gene>
<comment type="caution">
    <text evidence="5">The sequence shown here is derived from an EMBL/GenBank/DDBJ whole genome shotgun (WGS) entry which is preliminary data.</text>
</comment>
<dbReference type="InterPro" id="IPR006504">
    <property type="entry name" value="Tscrpt_reg_Spx/MgsR"/>
</dbReference>
<dbReference type="GO" id="GO:0005737">
    <property type="term" value="C:cytoplasm"/>
    <property type="evidence" value="ECO:0007669"/>
    <property type="project" value="UniProtKB-SubCell"/>
</dbReference>
<reference evidence="5" key="1">
    <citation type="submission" date="2021-05" db="EMBL/GenBank/DDBJ databases">
        <title>Novel Bacillus species.</title>
        <authorList>
            <person name="Liu G."/>
        </authorList>
    </citation>
    <scope>NUCLEOTIDE SEQUENCE</scope>
    <source>
        <strain evidence="5">FJAT-49825</strain>
    </source>
</reference>
<dbReference type="PROSITE" id="PS51353">
    <property type="entry name" value="ARSC"/>
    <property type="match status" value="1"/>
</dbReference>
<comment type="subunit">
    <text evidence="4">Interacts with the C-terminal domain of the alpha subunit of the RNAP.</text>
</comment>
<evidence type="ECO:0000313" key="5">
    <source>
        <dbReference type="EMBL" id="MBS4211779.1"/>
    </source>
</evidence>
<keyword evidence="1 4" id="KW-0963">Cytoplasm</keyword>
<keyword evidence="6" id="KW-1185">Reference proteome</keyword>
<dbReference type="NCBIfam" id="NF002459">
    <property type="entry name" value="PRK01655.1"/>
    <property type="match status" value="1"/>
</dbReference>
<dbReference type="SUPFAM" id="SSF52833">
    <property type="entry name" value="Thioredoxin-like"/>
    <property type="match status" value="1"/>
</dbReference>